<proteinExistence type="predicted"/>
<accession>A4RYV0</accession>
<dbReference type="AlphaFoldDB" id="A4RYV0"/>
<organism evidence="1 2">
    <name type="scientific">Ostreococcus lucimarinus (strain CCE9901)</name>
    <dbReference type="NCBI Taxonomy" id="436017"/>
    <lineage>
        <taxon>Eukaryota</taxon>
        <taxon>Viridiplantae</taxon>
        <taxon>Chlorophyta</taxon>
        <taxon>Mamiellophyceae</taxon>
        <taxon>Mamiellales</taxon>
        <taxon>Bathycoccaceae</taxon>
        <taxon>Ostreococcus</taxon>
    </lineage>
</organism>
<gene>
    <name evidence="1" type="ORF">OSTLU_92888</name>
</gene>
<sequence length="193" mass="21871">MQVEVQKRARSACTTFKALKSEWDEVRGEAQDAMTVFANANLELRTVDDLSFPETLSEVDVREALRAKRNAAFEAADKRLDERRADVEEIRRDFEKLANVEKYFASSIVDYPDDGALFRTMTFKSFRRAFSAVAQTFVDDLKAKEKIMDKLSATKDDRSAALVLISAFALDPLIEQDLLDEFESLVLKNELGG</sequence>
<dbReference type="OrthoDB" id="10483041at2759"/>
<name>A4RYV0_OSTLU</name>
<dbReference type="EMBL" id="CP000586">
    <property type="protein sequence ID" value="ABO96519.1"/>
    <property type="molecule type" value="Genomic_DNA"/>
</dbReference>
<reference evidence="1 2" key="1">
    <citation type="journal article" date="2007" name="Proc. Natl. Acad. Sci. U.S.A.">
        <title>The tiny eukaryote Ostreococcus provides genomic insights into the paradox of plankton speciation.</title>
        <authorList>
            <person name="Palenik B."/>
            <person name="Grimwood J."/>
            <person name="Aerts A."/>
            <person name="Rouze P."/>
            <person name="Salamov A."/>
            <person name="Putnam N."/>
            <person name="Dupont C."/>
            <person name="Jorgensen R."/>
            <person name="Derelle E."/>
            <person name="Rombauts S."/>
            <person name="Zhou K."/>
            <person name="Otillar R."/>
            <person name="Merchant S.S."/>
            <person name="Podell S."/>
            <person name="Gaasterland T."/>
            <person name="Napoli C."/>
            <person name="Gendler K."/>
            <person name="Manuell A."/>
            <person name="Tai V."/>
            <person name="Vallon O."/>
            <person name="Piganeau G."/>
            <person name="Jancek S."/>
            <person name="Heijde M."/>
            <person name="Jabbari K."/>
            <person name="Bowler C."/>
            <person name="Lohr M."/>
            <person name="Robbens S."/>
            <person name="Werner G."/>
            <person name="Dubchak I."/>
            <person name="Pazour G.J."/>
            <person name="Ren Q."/>
            <person name="Paulsen I."/>
            <person name="Delwiche C."/>
            <person name="Schmutz J."/>
            <person name="Rokhsar D."/>
            <person name="Van de Peer Y."/>
            <person name="Moreau H."/>
            <person name="Grigoriev I.V."/>
        </authorList>
    </citation>
    <scope>NUCLEOTIDE SEQUENCE [LARGE SCALE GENOMIC DNA]</scope>
    <source>
        <strain evidence="1 2">CCE9901</strain>
    </source>
</reference>
<keyword evidence="2" id="KW-1185">Reference proteome</keyword>
<dbReference type="HOGENOM" id="CLU_1410914_0_0_1"/>
<dbReference type="GeneID" id="5002380"/>
<dbReference type="Gramene" id="ABO96519">
    <property type="protein sequence ID" value="ABO96519"/>
    <property type="gene ID" value="OSTLU_92888"/>
</dbReference>
<protein>
    <submittedName>
        <fullName evidence="1">Uncharacterized protein</fullName>
    </submittedName>
</protein>
<evidence type="ECO:0000313" key="1">
    <source>
        <dbReference type="EMBL" id="ABO96519.1"/>
    </source>
</evidence>
<dbReference type="KEGG" id="olu:OSTLU_92888"/>
<evidence type="ECO:0000313" key="2">
    <source>
        <dbReference type="Proteomes" id="UP000001568"/>
    </source>
</evidence>
<dbReference type="Proteomes" id="UP000001568">
    <property type="component" value="Chromosome 6"/>
</dbReference>
<dbReference type="RefSeq" id="XP_001418226.1">
    <property type="nucleotide sequence ID" value="XM_001418189.1"/>
</dbReference>